<gene>
    <name evidence="9" type="ORF">FYJ27_10050</name>
</gene>
<reference evidence="9 10" key="1">
    <citation type="submission" date="2019-08" db="EMBL/GenBank/DDBJ databases">
        <title>In-depth cultivation of the pig gut microbiome towards novel bacterial diversity and tailored functional studies.</title>
        <authorList>
            <person name="Wylensek D."/>
            <person name="Hitch T.C.A."/>
            <person name="Clavel T."/>
        </authorList>
    </citation>
    <scope>NUCLEOTIDE SEQUENCE [LARGE SCALE GENOMIC DNA]</scope>
    <source>
        <strain evidence="9 10">Med78-601-WT-4W-RMD-3</strain>
    </source>
</reference>
<feature type="transmembrane region" description="Helical" evidence="8">
    <location>
        <begin position="264"/>
        <end position="288"/>
    </location>
</feature>
<dbReference type="GO" id="GO:0005886">
    <property type="term" value="C:plasma membrane"/>
    <property type="evidence" value="ECO:0007669"/>
    <property type="project" value="TreeGrafter"/>
</dbReference>
<dbReference type="Proteomes" id="UP000462760">
    <property type="component" value="Unassembled WGS sequence"/>
</dbReference>
<feature type="transmembrane region" description="Helical" evidence="8">
    <location>
        <begin position="180"/>
        <end position="200"/>
    </location>
</feature>
<evidence type="ECO:0000313" key="9">
    <source>
        <dbReference type="EMBL" id="MSS44064.1"/>
    </source>
</evidence>
<comment type="caution">
    <text evidence="9">The sequence shown here is derived from an EMBL/GenBank/DDBJ whole genome shotgun (WGS) entry which is preliminary data.</text>
</comment>
<feature type="transmembrane region" description="Helical" evidence="8">
    <location>
        <begin position="357"/>
        <end position="376"/>
    </location>
</feature>
<evidence type="ECO:0000256" key="8">
    <source>
        <dbReference type="SAM" id="Phobius"/>
    </source>
</evidence>
<sequence length="480" mass="51060">MGSFDIFIIIVYFGLLIIIGSIVSKQVHTNKDALAGGEGFGIFTAAVGRTANMAGGPATVGNTTYGYQSGLGGSWFAISNIIGMWVAAPFAPRMYRAMKRKDSITIGGYIGNRFGKFPKIFAGITNFLAYTGFVASNLLATGTVLRLILGWDFKTSMIITAVIVTIYTLSGGLKSVFQINIIQVAIMILGFAGILMPLSIKAVGGWSVLMSSIPDAFRDFGVMGWGTIIGTIIIPTALTGFTTQAGFIGIASSKNLDVTWKSTLLGGVFYIFIAIPVIFVGMSAFLLFPEANAQQILAISIVKILPTGLIGVLVASVISATMSTAASCALNAVTCFSKDVLEPLRGKKLDDKSGLRLTRILIVIISLIATLFAVLLPDVIELLLIGYSLAAGGLLVPVFATMFWKRATNSGIIAAMLGGGISYLILESVIKVSWPPLFLSIPLSLALVIIVSLMTEPQELEKYAPYFEDSWAKYTSATEK</sequence>
<feature type="transmembrane region" description="Helical" evidence="8">
    <location>
        <begin position="436"/>
        <end position="454"/>
    </location>
</feature>
<dbReference type="PROSITE" id="PS50283">
    <property type="entry name" value="NA_SOLUT_SYMP_3"/>
    <property type="match status" value="1"/>
</dbReference>
<comment type="similarity">
    <text evidence="2 7">Belongs to the sodium:solute symporter (SSF) (TC 2.A.21) family.</text>
</comment>
<evidence type="ECO:0000313" key="10">
    <source>
        <dbReference type="Proteomes" id="UP000462760"/>
    </source>
</evidence>
<keyword evidence="5 8" id="KW-1133">Transmembrane helix</keyword>
<evidence type="ECO:0000256" key="5">
    <source>
        <dbReference type="ARBA" id="ARBA00022989"/>
    </source>
</evidence>
<dbReference type="InterPro" id="IPR050277">
    <property type="entry name" value="Sodium:Solute_Symporter"/>
</dbReference>
<evidence type="ECO:0000256" key="3">
    <source>
        <dbReference type="ARBA" id="ARBA00022448"/>
    </source>
</evidence>
<dbReference type="PANTHER" id="PTHR48086">
    <property type="entry name" value="SODIUM/PROLINE SYMPORTER-RELATED"/>
    <property type="match status" value="1"/>
</dbReference>
<dbReference type="EMBL" id="VULR01000015">
    <property type="protein sequence ID" value="MSS44064.1"/>
    <property type="molecule type" value="Genomic_DNA"/>
</dbReference>
<dbReference type="Gene3D" id="1.20.1730.10">
    <property type="entry name" value="Sodium/glucose cotransporter"/>
    <property type="match status" value="1"/>
</dbReference>
<dbReference type="AlphaFoldDB" id="A0A844FJ37"/>
<keyword evidence="3" id="KW-0813">Transport</keyword>
<keyword evidence="4 8" id="KW-0812">Transmembrane</keyword>
<evidence type="ECO:0000256" key="2">
    <source>
        <dbReference type="ARBA" id="ARBA00006434"/>
    </source>
</evidence>
<dbReference type="CDD" id="cd10322">
    <property type="entry name" value="SLC5sbd"/>
    <property type="match status" value="1"/>
</dbReference>
<proteinExistence type="inferred from homology"/>
<dbReference type="GO" id="GO:0022857">
    <property type="term" value="F:transmembrane transporter activity"/>
    <property type="evidence" value="ECO:0007669"/>
    <property type="project" value="InterPro"/>
</dbReference>
<dbReference type="InterPro" id="IPR001734">
    <property type="entry name" value="Na/solute_symporter"/>
</dbReference>
<evidence type="ECO:0000256" key="6">
    <source>
        <dbReference type="ARBA" id="ARBA00023136"/>
    </source>
</evidence>
<dbReference type="RefSeq" id="WP_154484738.1">
    <property type="nucleotide sequence ID" value="NZ_VULR01000015.1"/>
</dbReference>
<dbReference type="InterPro" id="IPR038377">
    <property type="entry name" value="Na/Glc_symporter_sf"/>
</dbReference>
<dbReference type="PANTHER" id="PTHR48086:SF7">
    <property type="entry name" value="SODIUM-SOLUTE SYMPORTER-RELATED"/>
    <property type="match status" value="1"/>
</dbReference>
<name>A0A844FJ37_9FIRM</name>
<evidence type="ECO:0000256" key="7">
    <source>
        <dbReference type="RuleBase" id="RU362091"/>
    </source>
</evidence>
<keyword evidence="6 8" id="KW-0472">Membrane</keyword>
<comment type="subcellular location">
    <subcellularLocation>
        <location evidence="1">Membrane</location>
        <topology evidence="1">Multi-pass membrane protein</topology>
    </subcellularLocation>
</comment>
<feature type="transmembrane region" description="Helical" evidence="8">
    <location>
        <begin position="127"/>
        <end position="149"/>
    </location>
</feature>
<dbReference type="OrthoDB" id="9766407at2"/>
<feature type="transmembrane region" description="Helical" evidence="8">
    <location>
        <begin position="71"/>
        <end position="91"/>
    </location>
</feature>
<feature type="transmembrane region" description="Helical" evidence="8">
    <location>
        <begin position="6"/>
        <end position="24"/>
    </location>
</feature>
<feature type="transmembrane region" description="Helical" evidence="8">
    <location>
        <begin position="155"/>
        <end position="173"/>
    </location>
</feature>
<evidence type="ECO:0000256" key="1">
    <source>
        <dbReference type="ARBA" id="ARBA00004141"/>
    </source>
</evidence>
<accession>A0A844FJ37</accession>
<dbReference type="Pfam" id="PF00474">
    <property type="entry name" value="SSF"/>
    <property type="match status" value="1"/>
</dbReference>
<evidence type="ECO:0000256" key="4">
    <source>
        <dbReference type="ARBA" id="ARBA00022692"/>
    </source>
</evidence>
<protein>
    <submittedName>
        <fullName evidence="9">Sodium:solute symporter family protein</fullName>
    </submittedName>
</protein>
<feature type="transmembrane region" description="Helical" evidence="8">
    <location>
        <begin position="411"/>
        <end position="430"/>
    </location>
</feature>
<organism evidence="9 10">
    <name type="scientific">Anaerosalibacter bizertensis</name>
    <dbReference type="NCBI Taxonomy" id="932217"/>
    <lineage>
        <taxon>Bacteria</taxon>
        <taxon>Bacillati</taxon>
        <taxon>Bacillota</taxon>
        <taxon>Tissierellia</taxon>
        <taxon>Tissierellales</taxon>
        <taxon>Sporanaerobacteraceae</taxon>
        <taxon>Anaerosalibacter</taxon>
    </lineage>
</organism>
<feature type="transmembrane region" description="Helical" evidence="8">
    <location>
        <begin position="382"/>
        <end position="404"/>
    </location>
</feature>
<feature type="transmembrane region" description="Helical" evidence="8">
    <location>
        <begin position="220"/>
        <end position="243"/>
    </location>
</feature>